<dbReference type="PANTHER" id="PTHR11439">
    <property type="entry name" value="GAG-POL-RELATED RETROTRANSPOSON"/>
    <property type="match status" value="1"/>
</dbReference>
<comment type="caution">
    <text evidence="1">The sequence shown here is derived from an EMBL/GenBank/DDBJ whole genome shotgun (WGS) entry which is preliminary data.</text>
</comment>
<dbReference type="CDD" id="cd09272">
    <property type="entry name" value="RNase_HI_RT_Ty1"/>
    <property type="match status" value="1"/>
</dbReference>
<reference evidence="1 2" key="1">
    <citation type="journal article" date="2014" name="Am. J. Bot.">
        <title>Genome assembly and annotation for red clover (Trifolium pratense; Fabaceae).</title>
        <authorList>
            <person name="Istvanek J."/>
            <person name="Jaros M."/>
            <person name="Krenek A."/>
            <person name="Repkova J."/>
        </authorList>
    </citation>
    <scope>NUCLEOTIDE SEQUENCE [LARGE SCALE GENOMIC DNA]</scope>
    <source>
        <strain evidence="2">cv. Tatra</strain>
        <tissue evidence="1">Young leaves</tissue>
    </source>
</reference>
<dbReference type="PANTHER" id="PTHR11439:SF463">
    <property type="entry name" value="REVERSE TRANSCRIPTASE TY1_COPIA-TYPE DOMAIN-CONTAINING PROTEIN"/>
    <property type="match status" value="1"/>
</dbReference>
<dbReference type="Proteomes" id="UP000236291">
    <property type="component" value="Unassembled WGS sequence"/>
</dbReference>
<gene>
    <name evidence="1" type="ORF">L195_g009764</name>
</gene>
<proteinExistence type="predicted"/>
<dbReference type="EMBL" id="ASHM01005828">
    <property type="protein sequence ID" value="PNY13116.1"/>
    <property type="molecule type" value="Genomic_DNA"/>
</dbReference>
<dbReference type="STRING" id="57577.A0A2K3PCU1"/>
<dbReference type="AlphaFoldDB" id="A0A2K3PCU1"/>
<accession>A0A2K3PCU1</accession>
<evidence type="ECO:0000313" key="1">
    <source>
        <dbReference type="EMBL" id="PNY13116.1"/>
    </source>
</evidence>
<organism evidence="1 2">
    <name type="scientific">Trifolium pratense</name>
    <name type="common">Red clover</name>
    <dbReference type="NCBI Taxonomy" id="57577"/>
    <lineage>
        <taxon>Eukaryota</taxon>
        <taxon>Viridiplantae</taxon>
        <taxon>Streptophyta</taxon>
        <taxon>Embryophyta</taxon>
        <taxon>Tracheophyta</taxon>
        <taxon>Spermatophyta</taxon>
        <taxon>Magnoliopsida</taxon>
        <taxon>eudicotyledons</taxon>
        <taxon>Gunneridae</taxon>
        <taxon>Pentapetalae</taxon>
        <taxon>rosids</taxon>
        <taxon>fabids</taxon>
        <taxon>Fabales</taxon>
        <taxon>Fabaceae</taxon>
        <taxon>Papilionoideae</taxon>
        <taxon>50 kb inversion clade</taxon>
        <taxon>NPAAA clade</taxon>
        <taxon>Hologalegina</taxon>
        <taxon>IRL clade</taxon>
        <taxon>Trifolieae</taxon>
        <taxon>Trifolium</taxon>
    </lineage>
</organism>
<sequence length="152" mass="16704">MPVYLSAYCDAGWGSDLEDWNSTSSASAFIEDNFISWWAKRKPVVSRSSIEAYYRSLALAISKLLWIQSLLTQLDVPCSSPIIVAHMPHMQADIVTKAFCPRSLCDSLLPPASNSLAPPASFSPSPLRHCSLLVPLPQAIAFYHLPVVTILD</sequence>
<reference evidence="1 2" key="2">
    <citation type="journal article" date="2017" name="Front. Plant Sci.">
        <title>Gene Classification and Mining of Molecular Markers Useful in Red Clover (Trifolium pratense) Breeding.</title>
        <authorList>
            <person name="Istvanek J."/>
            <person name="Dluhosova J."/>
            <person name="Dluhos P."/>
            <person name="Patkova L."/>
            <person name="Nedelnik J."/>
            <person name="Repkova J."/>
        </authorList>
    </citation>
    <scope>NUCLEOTIDE SEQUENCE [LARGE SCALE GENOMIC DNA]</scope>
    <source>
        <strain evidence="2">cv. Tatra</strain>
        <tissue evidence="1">Young leaves</tissue>
    </source>
</reference>
<protein>
    <submittedName>
        <fullName evidence="1">Putative copia-type protein</fullName>
    </submittedName>
</protein>
<evidence type="ECO:0000313" key="2">
    <source>
        <dbReference type="Proteomes" id="UP000236291"/>
    </source>
</evidence>
<name>A0A2K3PCU1_TRIPR</name>